<feature type="non-terminal residue" evidence="6">
    <location>
        <position position="155"/>
    </location>
</feature>
<dbReference type="Pfam" id="PF00335">
    <property type="entry name" value="Tetraspanin"/>
    <property type="match status" value="1"/>
</dbReference>
<keyword evidence="4 5" id="KW-0472">Membrane</keyword>
<dbReference type="RefSeq" id="XP_003142653.2">
    <property type="nucleotide sequence ID" value="XM_003142605.2"/>
</dbReference>
<proteinExistence type="predicted"/>
<evidence type="ECO:0000256" key="1">
    <source>
        <dbReference type="ARBA" id="ARBA00004141"/>
    </source>
</evidence>
<dbReference type="PANTHER" id="PTHR19282">
    <property type="entry name" value="TETRASPANIN"/>
    <property type="match status" value="1"/>
</dbReference>
<dbReference type="EMBL" id="JH712085">
    <property type="protein sequence ID" value="EFO21418.2"/>
    <property type="molecule type" value="Genomic_DNA"/>
</dbReference>
<evidence type="ECO:0000313" key="6">
    <source>
        <dbReference type="EMBL" id="EFO21418.2"/>
    </source>
</evidence>
<gene>
    <name evidence="6" type="ORF">LOAG_07071</name>
</gene>
<keyword evidence="2 5" id="KW-0812">Transmembrane</keyword>
<dbReference type="FunCoup" id="A0A1S0TWD7">
    <property type="interactions" value="376"/>
</dbReference>
<accession>A0A1S0TWD7</accession>
<dbReference type="AlphaFoldDB" id="A0A1S0TWD7"/>
<feature type="transmembrane region" description="Helical" evidence="5">
    <location>
        <begin position="94"/>
        <end position="116"/>
    </location>
</feature>
<dbReference type="OrthoDB" id="5870230at2759"/>
<dbReference type="OMA" id="EISAGIW"/>
<organism evidence="6">
    <name type="scientific">Loa loa</name>
    <name type="common">Eye worm</name>
    <name type="synonym">Filaria loa</name>
    <dbReference type="NCBI Taxonomy" id="7209"/>
    <lineage>
        <taxon>Eukaryota</taxon>
        <taxon>Metazoa</taxon>
        <taxon>Ecdysozoa</taxon>
        <taxon>Nematoda</taxon>
        <taxon>Chromadorea</taxon>
        <taxon>Rhabditida</taxon>
        <taxon>Spirurina</taxon>
        <taxon>Spiruromorpha</taxon>
        <taxon>Filarioidea</taxon>
        <taxon>Onchocercidae</taxon>
        <taxon>Loa</taxon>
    </lineage>
</organism>
<feature type="transmembrane region" description="Helical" evidence="5">
    <location>
        <begin position="61"/>
        <end position="87"/>
    </location>
</feature>
<sequence length="155" mass="17358">MASSPPGGGCFWTLRSIVFLLNLFFWLSGLFVLVLGLWLLLDRSVNDVLTANSPSQTSDHFPLICYLLIGTGTLMALIGGLGCCGAWRLNQGMLTGFFIILLLVFCLQLAAAILAYSQQEFIRRYIDQSMYRIVQELYATQPSYKELFDNIQSEV</sequence>
<protein>
    <submittedName>
        <fullName evidence="6">Tetraspanin family protein</fullName>
    </submittedName>
</protein>
<dbReference type="GeneID" id="9944488"/>
<reference evidence="6" key="1">
    <citation type="submission" date="2012-04" db="EMBL/GenBank/DDBJ databases">
        <title>The Genome Sequence of Loa loa.</title>
        <authorList>
            <consortium name="The Broad Institute Genome Sequencing Platform"/>
            <consortium name="Broad Institute Genome Sequencing Center for Infectious Disease"/>
            <person name="Nutman T.B."/>
            <person name="Fink D.L."/>
            <person name="Russ C."/>
            <person name="Young S."/>
            <person name="Zeng Q."/>
            <person name="Gargeya S."/>
            <person name="Alvarado L."/>
            <person name="Berlin A."/>
            <person name="Chapman S.B."/>
            <person name="Chen Z."/>
            <person name="Freedman E."/>
            <person name="Gellesch M."/>
            <person name="Goldberg J."/>
            <person name="Griggs A."/>
            <person name="Gujja S."/>
            <person name="Heilman E.R."/>
            <person name="Heiman D."/>
            <person name="Howarth C."/>
            <person name="Mehta T."/>
            <person name="Neiman D."/>
            <person name="Pearson M."/>
            <person name="Roberts A."/>
            <person name="Saif S."/>
            <person name="Shea T."/>
            <person name="Shenoy N."/>
            <person name="Sisk P."/>
            <person name="Stolte C."/>
            <person name="Sykes S."/>
            <person name="White J."/>
            <person name="Yandava C."/>
            <person name="Haas B."/>
            <person name="Henn M.R."/>
            <person name="Nusbaum C."/>
            <person name="Birren B."/>
        </authorList>
    </citation>
    <scope>NUCLEOTIDE SEQUENCE [LARGE SCALE GENOMIC DNA]</scope>
</reference>
<feature type="transmembrane region" description="Helical" evidence="5">
    <location>
        <begin position="12"/>
        <end position="41"/>
    </location>
</feature>
<dbReference type="GO" id="GO:0005886">
    <property type="term" value="C:plasma membrane"/>
    <property type="evidence" value="ECO:0007669"/>
    <property type="project" value="TreeGrafter"/>
</dbReference>
<dbReference type="PRINTS" id="PR00259">
    <property type="entry name" value="TMFOUR"/>
</dbReference>
<evidence type="ECO:0000256" key="3">
    <source>
        <dbReference type="ARBA" id="ARBA00022989"/>
    </source>
</evidence>
<evidence type="ECO:0000256" key="4">
    <source>
        <dbReference type="ARBA" id="ARBA00023136"/>
    </source>
</evidence>
<evidence type="ECO:0000256" key="2">
    <source>
        <dbReference type="ARBA" id="ARBA00022692"/>
    </source>
</evidence>
<comment type="subcellular location">
    <subcellularLocation>
        <location evidence="1">Membrane</location>
        <topology evidence="1">Multi-pass membrane protein</topology>
    </subcellularLocation>
</comment>
<dbReference type="CTD" id="9944488"/>
<evidence type="ECO:0000256" key="5">
    <source>
        <dbReference type="SAM" id="Phobius"/>
    </source>
</evidence>
<dbReference type="InParanoid" id="A0A1S0TWD7"/>
<dbReference type="PANTHER" id="PTHR19282:SF551">
    <property type="entry name" value="RE08073P-RELATED"/>
    <property type="match status" value="1"/>
</dbReference>
<keyword evidence="3 5" id="KW-1133">Transmembrane helix</keyword>
<dbReference type="KEGG" id="loa:LOAG_07071"/>
<name>A0A1S0TWD7_LOALO</name>
<dbReference type="InterPro" id="IPR018499">
    <property type="entry name" value="Tetraspanin/Peripherin"/>
</dbReference>